<reference evidence="2 3" key="1">
    <citation type="submission" date="2015-01" db="EMBL/GenBank/DDBJ databases">
        <title>Complete genome of Pseudomonas batumici UCM B-321 producer of the batumin antibiotic with strong antistaphilococcal and potential anticancer activity.</title>
        <authorList>
            <person name="Klochko V.V."/>
            <person name="Zelena L.B."/>
            <person name="Elena K.A."/>
            <person name="Reva O.N."/>
        </authorList>
    </citation>
    <scope>NUCLEOTIDE SEQUENCE [LARGE SCALE GENOMIC DNA]</scope>
    <source>
        <strain evidence="2 3">UCM B-321</strain>
    </source>
</reference>
<proteinExistence type="predicted"/>
<keyword evidence="3" id="KW-1185">Reference proteome</keyword>
<evidence type="ECO:0000256" key="1">
    <source>
        <dbReference type="SAM" id="MobiDB-lite"/>
    </source>
</evidence>
<dbReference type="AlphaFoldDB" id="A0A0C2EDP0"/>
<evidence type="ECO:0000313" key="3">
    <source>
        <dbReference type="Proteomes" id="UP000031535"/>
    </source>
</evidence>
<dbReference type="EMBL" id="JXDG01000027">
    <property type="protein sequence ID" value="KIH84054.1"/>
    <property type="molecule type" value="Genomic_DNA"/>
</dbReference>
<protein>
    <submittedName>
        <fullName evidence="2">Uncharacterized protein</fullName>
    </submittedName>
</protein>
<dbReference type="PATRIC" id="fig|226910.6.peg.2181"/>
<sequence>MNGLFLRIIQCRVVEAHQQLLTLIGRQDRQAVERRGRRPLQGLDQLLQRRLHIPADPLRTDTGNRLHIQAETFAQVIQGQDQRIVGALFATQHLDPFPQLNRLARHSLSRTVPVVEQGAEQRRRRSHTAATLGQGQRGMLVSQQCGEPRMGRLDPGPHILPAHGNPQRQGIDKHPQGPANPFAAAHPSQQHGTEHHIIAPAQAPEHLGPGQVMQARRTHPLLPGLGAQAPAQIGGQDLGRFFDAMAIAAHILQAERQGRLVDIAEHLAEKRFVLLAADPEPGLGHIIAVRHRLAQGLGLAVQVRMDFLLHHFQGRVVDSDMMEQQHRHPALVGRIVGKGQAQQRRLADIETVVPRVEALS</sequence>
<comment type="caution">
    <text evidence="2">The sequence shown here is derived from an EMBL/GenBank/DDBJ whole genome shotgun (WGS) entry which is preliminary data.</text>
</comment>
<dbReference type="Proteomes" id="UP000031535">
    <property type="component" value="Unassembled WGS sequence"/>
</dbReference>
<organism evidence="2 3">
    <name type="scientific">Pseudomonas batumici</name>
    <dbReference type="NCBI Taxonomy" id="226910"/>
    <lineage>
        <taxon>Bacteria</taxon>
        <taxon>Pseudomonadati</taxon>
        <taxon>Pseudomonadota</taxon>
        <taxon>Gammaproteobacteria</taxon>
        <taxon>Pseudomonadales</taxon>
        <taxon>Pseudomonadaceae</taxon>
        <taxon>Pseudomonas</taxon>
    </lineage>
</organism>
<evidence type="ECO:0000313" key="2">
    <source>
        <dbReference type="EMBL" id="KIH84054.1"/>
    </source>
</evidence>
<name>A0A0C2EDP0_9PSED</name>
<accession>A0A0C2EDP0</accession>
<feature type="region of interest" description="Disordered" evidence="1">
    <location>
        <begin position="116"/>
        <end position="135"/>
    </location>
</feature>
<gene>
    <name evidence="2" type="ORF">UCMB321_2193</name>
</gene>